<dbReference type="Pfam" id="PF16335">
    <property type="entry name" value="GtaA_6_Hairpin"/>
    <property type="match status" value="1"/>
</dbReference>
<reference evidence="3" key="1">
    <citation type="submission" date="2023-08" db="EMBL/GenBank/DDBJ databases">
        <title>Black Yeasts Isolated from many extreme environments.</title>
        <authorList>
            <person name="Coleine C."/>
            <person name="Stajich J.E."/>
            <person name="Selbmann L."/>
        </authorList>
    </citation>
    <scope>NUCLEOTIDE SEQUENCE</scope>
    <source>
        <strain evidence="3">CCFEE 5810</strain>
    </source>
</reference>
<accession>A0AAN7WBF9</accession>
<gene>
    <name evidence="3" type="ORF">LTR97_002376</name>
</gene>
<dbReference type="InterPro" id="IPR052743">
    <property type="entry name" value="Glutaminase_GtaA"/>
</dbReference>
<dbReference type="AlphaFoldDB" id="A0AAN7WBF9"/>
<evidence type="ECO:0000313" key="3">
    <source>
        <dbReference type="EMBL" id="KAK5705258.1"/>
    </source>
</evidence>
<feature type="domain" description="Glutaminase A central" evidence="1">
    <location>
        <begin position="234"/>
        <end position="576"/>
    </location>
</feature>
<sequence>MDAGPVSLKITFLSPVTPNDLLRQSMPITYLSIEVQSADDHDHDVQLYTDVSAEEWASGDRNQVAQWDYGVTGSDGGVAYHKFWRQNQQEFSEGSQQASWGFWYYATENITGLTFQSGSDVDVRGQFTASGVLNNTKDTDYRAIASDYPVFGYAIDLGSVGSTSVDTVFTINLAQEKSIQFDGADGVQGLSTYWTSSYSDDLSALDFFYNDYSHVSGLCTDLDNRIAADSDAISPDYLTLTSLALRQAFGGLAVVGDSSDPLIFLKEISSDGDISTVDVIFPAIPVLLYTNPTLLKLLIEPIFTYSEAGHFTQGTYALHDLGYFPNATKAGTETQPLEECGNAIIMALSYSQRTGDTGYLDKHYNTLKQWTNYLVEDSLIPSNQISTDDFAGSLANQTNLALKGMIGIQAMAMIANMTGHPSDGANFTSIAAGYISQWQTLGVASDKTHTTLSYGNDNSHGLLYNLYADALLQTNLVPKEIYQMQSDFYPKIAEEFGVPLDTRHSYTKSDWEIFCAAIAAPSTSDLFISAIAKWANQSPSNGPVTDLYETASPGDFAAGTTKFINRPVVGGWFAHLALNHTGIPT</sequence>
<dbReference type="Proteomes" id="UP001310594">
    <property type="component" value="Unassembled WGS sequence"/>
</dbReference>
<organism evidence="3 4">
    <name type="scientific">Elasticomyces elasticus</name>
    <dbReference type="NCBI Taxonomy" id="574655"/>
    <lineage>
        <taxon>Eukaryota</taxon>
        <taxon>Fungi</taxon>
        <taxon>Dikarya</taxon>
        <taxon>Ascomycota</taxon>
        <taxon>Pezizomycotina</taxon>
        <taxon>Dothideomycetes</taxon>
        <taxon>Dothideomycetidae</taxon>
        <taxon>Mycosphaerellales</taxon>
        <taxon>Teratosphaeriaceae</taxon>
        <taxon>Elasticomyces</taxon>
    </lineage>
</organism>
<feature type="domain" description="Glutaminase A N-terminal" evidence="2">
    <location>
        <begin position="1"/>
        <end position="229"/>
    </location>
</feature>
<dbReference type="EMBL" id="JAVRQU010000003">
    <property type="protein sequence ID" value="KAK5705258.1"/>
    <property type="molecule type" value="Genomic_DNA"/>
</dbReference>
<comment type="caution">
    <text evidence="3">The sequence shown here is derived from an EMBL/GenBank/DDBJ whole genome shotgun (WGS) entry which is preliminary data.</text>
</comment>
<name>A0AAN7WBF9_9PEZI</name>
<dbReference type="PANTHER" id="PTHR31987:SF1">
    <property type="entry name" value="GLUTAMINASE A"/>
    <property type="match status" value="1"/>
</dbReference>
<protein>
    <recommendedName>
        <fullName evidence="5">Glutaminase</fullName>
    </recommendedName>
</protein>
<dbReference type="PANTHER" id="PTHR31987">
    <property type="entry name" value="GLUTAMINASE A-RELATED"/>
    <property type="match status" value="1"/>
</dbReference>
<dbReference type="Pfam" id="PF17168">
    <property type="entry name" value="DUF5127"/>
    <property type="match status" value="1"/>
</dbReference>
<evidence type="ECO:0000313" key="4">
    <source>
        <dbReference type="Proteomes" id="UP001310594"/>
    </source>
</evidence>
<evidence type="ECO:0000259" key="2">
    <source>
        <dbReference type="Pfam" id="PF17168"/>
    </source>
</evidence>
<dbReference type="InterPro" id="IPR032514">
    <property type="entry name" value="GtaA_central"/>
</dbReference>
<dbReference type="GO" id="GO:0005975">
    <property type="term" value="P:carbohydrate metabolic process"/>
    <property type="evidence" value="ECO:0007669"/>
    <property type="project" value="InterPro"/>
</dbReference>
<evidence type="ECO:0000259" key="1">
    <source>
        <dbReference type="Pfam" id="PF16335"/>
    </source>
</evidence>
<proteinExistence type="predicted"/>
<dbReference type="InterPro" id="IPR033433">
    <property type="entry name" value="GtaA_N"/>
</dbReference>
<dbReference type="SUPFAM" id="SSF48208">
    <property type="entry name" value="Six-hairpin glycosidases"/>
    <property type="match status" value="1"/>
</dbReference>
<dbReference type="InterPro" id="IPR008928">
    <property type="entry name" value="6-hairpin_glycosidase_sf"/>
</dbReference>
<evidence type="ECO:0008006" key="5">
    <source>
        <dbReference type="Google" id="ProtNLM"/>
    </source>
</evidence>